<keyword evidence="4" id="KW-0819">tRNA processing</keyword>
<keyword evidence="3 12" id="KW-0808">Transferase</keyword>
<keyword evidence="5" id="KW-0547">Nucleotide-binding</keyword>
<evidence type="ECO:0000256" key="1">
    <source>
        <dbReference type="ARBA" id="ARBA00011949"/>
    </source>
</evidence>
<dbReference type="FunFam" id="2.30.30.280:FF:000001">
    <property type="entry name" value="tRNA-specific 2-thiouridylase MnmA"/>
    <property type="match status" value="1"/>
</dbReference>
<evidence type="ECO:0000259" key="10">
    <source>
        <dbReference type="Pfam" id="PF20258"/>
    </source>
</evidence>
<dbReference type="Gene3D" id="2.30.30.280">
    <property type="entry name" value="Adenine nucleotide alpha hydrolases-like domains"/>
    <property type="match status" value="1"/>
</dbReference>
<evidence type="ECO:0000256" key="7">
    <source>
        <dbReference type="ARBA" id="ARBA00022884"/>
    </source>
</evidence>
<keyword evidence="6" id="KW-0067">ATP-binding</keyword>
<protein>
    <recommendedName>
        <fullName evidence="1">tRNA-uridine 2-sulfurtransferase</fullName>
        <ecNumber evidence="1">2.8.1.13</ecNumber>
    </recommendedName>
</protein>
<keyword evidence="7" id="KW-0694">RNA-binding</keyword>
<feature type="domain" description="tRNA-specific 2-thiouridylase MnmA-like C-terminal" evidence="10">
    <location>
        <begin position="288"/>
        <end position="342"/>
    </location>
</feature>
<dbReference type="EC" id="2.8.1.13" evidence="1"/>
<evidence type="ECO:0000256" key="5">
    <source>
        <dbReference type="ARBA" id="ARBA00022741"/>
    </source>
</evidence>
<evidence type="ECO:0000259" key="11">
    <source>
        <dbReference type="Pfam" id="PF20259"/>
    </source>
</evidence>
<comment type="catalytic activity">
    <reaction evidence="9">
        <text>S-sulfanyl-L-cysteinyl-[protein] + uridine(34) in tRNA + AH2 + ATP = 2-thiouridine(34) in tRNA + L-cysteinyl-[protein] + A + AMP + diphosphate + H(+)</text>
        <dbReference type="Rhea" id="RHEA:47032"/>
        <dbReference type="Rhea" id="RHEA-COMP:10131"/>
        <dbReference type="Rhea" id="RHEA-COMP:11726"/>
        <dbReference type="Rhea" id="RHEA-COMP:11727"/>
        <dbReference type="Rhea" id="RHEA-COMP:11728"/>
        <dbReference type="ChEBI" id="CHEBI:13193"/>
        <dbReference type="ChEBI" id="CHEBI:15378"/>
        <dbReference type="ChEBI" id="CHEBI:17499"/>
        <dbReference type="ChEBI" id="CHEBI:29950"/>
        <dbReference type="ChEBI" id="CHEBI:30616"/>
        <dbReference type="ChEBI" id="CHEBI:33019"/>
        <dbReference type="ChEBI" id="CHEBI:61963"/>
        <dbReference type="ChEBI" id="CHEBI:65315"/>
        <dbReference type="ChEBI" id="CHEBI:87170"/>
        <dbReference type="ChEBI" id="CHEBI:456215"/>
        <dbReference type="EC" id="2.8.1.13"/>
    </reaction>
</comment>
<feature type="domain" description="tRNA-specific 2-thiouridylase MnmA-like central" evidence="11">
    <location>
        <begin position="200"/>
        <end position="262"/>
    </location>
</feature>
<organism evidence="12">
    <name type="scientific">candidate division WOR-3 bacterium</name>
    <dbReference type="NCBI Taxonomy" id="2052148"/>
    <lineage>
        <taxon>Bacteria</taxon>
        <taxon>Bacteria division WOR-3</taxon>
    </lineage>
</organism>
<dbReference type="AlphaFoldDB" id="A0A7C5HG80"/>
<dbReference type="Proteomes" id="UP000886110">
    <property type="component" value="Unassembled WGS sequence"/>
</dbReference>
<evidence type="ECO:0000313" key="12">
    <source>
        <dbReference type="EMBL" id="HHE04833.1"/>
    </source>
</evidence>
<dbReference type="InterPro" id="IPR023382">
    <property type="entry name" value="MnmA-like_central_sf"/>
</dbReference>
<dbReference type="GO" id="GO:0002143">
    <property type="term" value="P:tRNA wobble position uridine thiolation"/>
    <property type="evidence" value="ECO:0007669"/>
    <property type="project" value="TreeGrafter"/>
</dbReference>
<dbReference type="PANTHER" id="PTHR11933">
    <property type="entry name" value="TRNA 5-METHYLAMINOMETHYL-2-THIOURIDYLATE -METHYLTRANSFERASE"/>
    <property type="match status" value="1"/>
</dbReference>
<dbReference type="Pfam" id="PF03054">
    <property type="entry name" value="tRNA_Me_trans"/>
    <property type="match status" value="1"/>
</dbReference>
<sequence length="352" mass="39491">MVERVLLGFSGGVDSTMACLELLQSGYDVVPVTLFFKGFHSEANIKKARMVAEALGVKNKHLVYESKELFKREVLCDFLGNYEKGFTPNPCVICNERVKFKVLMEIANTEGCNKIATGHYARISTASRDVKLCRGIDPAKDQSYMLYRLPKTFYSYLLFPNGTKTKYERLEKALQVFPDITKGMKENEDLCFLKKGELYNFLEKNINSTKRGAIVSVSGEILGRHNGIYKYTIGQRQGLGLAGGPWYVVDKRKDENVIVVGRKEDLSANVIYCSNAVMHEKIIDGTLLAFKHRYRAKPTMGIFFNINKKGFMIKPIKPVYSVAPGQSLVLYSGSRVVGGGIIEKSVRGNKND</sequence>
<dbReference type="Gene3D" id="2.40.30.10">
    <property type="entry name" value="Translation factors"/>
    <property type="match status" value="1"/>
</dbReference>
<comment type="caution">
    <text evidence="12">The sequence shown here is derived from an EMBL/GenBank/DDBJ whole genome shotgun (WGS) entry which is preliminary data.</text>
</comment>
<dbReference type="NCBIfam" id="TIGR00420">
    <property type="entry name" value="trmU"/>
    <property type="match status" value="1"/>
</dbReference>
<dbReference type="Gene3D" id="3.40.50.620">
    <property type="entry name" value="HUPs"/>
    <property type="match status" value="1"/>
</dbReference>
<dbReference type="GO" id="GO:0000049">
    <property type="term" value="F:tRNA binding"/>
    <property type="evidence" value="ECO:0007669"/>
    <property type="project" value="UniProtKB-KW"/>
</dbReference>
<dbReference type="GO" id="GO:0103016">
    <property type="term" value="F:tRNA-uridine 2-sulfurtransferase activity"/>
    <property type="evidence" value="ECO:0007669"/>
    <property type="project" value="UniProtKB-EC"/>
</dbReference>
<accession>A0A7C5HG80</accession>
<name>A0A7C5HG80_UNCW3</name>
<dbReference type="GO" id="GO:0005524">
    <property type="term" value="F:ATP binding"/>
    <property type="evidence" value="ECO:0007669"/>
    <property type="project" value="UniProtKB-KW"/>
</dbReference>
<dbReference type="InterPro" id="IPR014729">
    <property type="entry name" value="Rossmann-like_a/b/a_fold"/>
</dbReference>
<evidence type="ECO:0000256" key="4">
    <source>
        <dbReference type="ARBA" id="ARBA00022694"/>
    </source>
</evidence>
<dbReference type="EMBL" id="DRTB01000155">
    <property type="protein sequence ID" value="HHE04833.1"/>
    <property type="molecule type" value="Genomic_DNA"/>
</dbReference>
<reference evidence="12" key="1">
    <citation type="journal article" date="2020" name="mSystems">
        <title>Genome- and Community-Level Interaction Insights into Carbon Utilization and Element Cycling Functions of Hydrothermarchaeota in Hydrothermal Sediment.</title>
        <authorList>
            <person name="Zhou Z."/>
            <person name="Liu Y."/>
            <person name="Xu W."/>
            <person name="Pan J."/>
            <person name="Luo Z.H."/>
            <person name="Li M."/>
        </authorList>
    </citation>
    <scope>NUCLEOTIDE SEQUENCE [LARGE SCALE GENOMIC DNA]</scope>
    <source>
        <strain evidence="12">HyVt-74</strain>
    </source>
</reference>
<evidence type="ECO:0000256" key="6">
    <source>
        <dbReference type="ARBA" id="ARBA00022840"/>
    </source>
</evidence>
<evidence type="ECO:0000256" key="2">
    <source>
        <dbReference type="ARBA" id="ARBA00022555"/>
    </source>
</evidence>
<dbReference type="InterPro" id="IPR046884">
    <property type="entry name" value="MnmA-like_central"/>
</dbReference>
<dbReference type="InterPro" id="IPR046885">
    <property type="entry name" value="MnmA-like_C"/>
</dbReference>
<proteinExistence type="predicted"/>
<dbReference type="InterPro" id="IPR004506">
    <property type="entry name" value="MnmA-like"/>
</dbReference>
<gene>
    <name evidence="12" type="primary">mnmA</name>
    <name evidence="12" type="ORF">ENL19_02075</name>
</gene>
<dbReference type="PANTHER" id="PTHR11933:SF5">
    <property type="entry name" value="MITOCHONDRIAL TRNA-SPECIFIC 2-THIOURIDYLASE 1"/>
    <property type="match status" value="1"/>
</dbReference>
<dbReference type="SUPFAM" id="SSF52402">
    <property type="entry name" value="Adenine nucleotide alpha hydrolases-like"/>
    <property type="match status" value="1"/>
</dbReference>
<dbReference type="Pfam" id="PF20259">
    <property type="entry name" value="tRNA_Me_trans_M"/>
    <property type="match status" value="1"/>
</dbReference>
<evidence type="ECO:0000256" key="9">
    <source>
        <dbReference type="ARBA" id="ARBA00051542"/>
    </source>
</evidence>
<evidence type="ECO:0000256" key="8">
    <source>
        <dbReference type="ARBA" id="ARBA00023157"/>
    </source>
</evidence>
<keyword evidence="8" id="KW-1015">Disulfide bond</keyword>
<dbReference type="NCBIfam" id="NF001138">
    <property type="entry name" value="PRK00143.1"/>
    <property type="match status" value="1"/>
</dbReference>
<dbReference type="CDD" id="cd01998">
    <property type="entry name" value="MnmA_TRMU-like"/>
    <property type="match status" value="1"/>
</dbReference>
<dbReference type="Pfam" id="PF20258">
    <property type="entry name" value="tRNA_Me_trans_C"/>
    <property type="match status" value="1"/>
</dbReference>
<keyword evidence="2" id="KW-0820">tRNA-binding</keyword>
<evidence type="ECO:0000256" key="3">
    <source>
        <dbReference type="ARBA" id="ARBA00022679"/>
    </source>
</evidence>